<feature type="domain" description="Cyanobacterial aminoacyl-tRNA synthetase CAAD" evidence="3">
    <location>
        <begin position="167"/>
        <end position="242"/>
    </location>
</feature>
<evidence type="ECO:0000313" key="4">
    <source>
        <dbReference type="EMBL" id="KAE8696231.1"/>
    </source>
</evidence>
<comment type="subcellular location">
    <subcellularLocation>
        <location evidence="1">Membrane</location>
        <topology evidence="1">Multi-pass membrane protein</topology>
    </subcellularLocation>
</comment>
<organism evidence="4 5">
    <name type="scientific">Hibiscus syriacus</name>
    <name type="common">Rose of Sharon</name>
    <dbReference type="NCBI Taxonomy" id="106335"/>
    <lineage>
        <taxon>Eukaryota</taxon>
        <taxon>Viridiplantae</taxon>
        <taxon>Streptophyta</taxon>
        <taxon>Embryophyta</taxon>
        <taxon>Tracheophyta</taxon>
        <taxon>Spermatophyta</taxon>
        <taxon>Magnoliopsida</taxon>
        <taxon>eudicotyledons</taxon>
        <taxon>Gunneridae</taxon>
        <taxon>Pentapetalae</taxon>
        <taxon>rosids</taxon>
        <taxon>malvids</taxon>
        <taxon>Malvales</taxon>
        <taxon>Malvaceae</taxon>
        <taxon>Malvoideae</taxon>
        <taxon>Hibiscus</taxon>
    </lineage>
</organism>
<gene>
    <name evidence="4" type="ORF">F3Y22_tig00110676pilonHSYRG00261</name>
</gene>
<evidence type="ECO:0000256" key="1">
    <source>
        <dbReference type="ARBA" id="ARBA00004141"/>
    </source>
</evidence>
<dbReference type="PANTHER" id="PTHR33222:SF2">
    <property type="entry name" value="PROTEIN CURVATURE THYLAKOID 1D, CHLOROPLASTIC"/>
    <property type="match status" value="1"/>
</dbReference>
<evidence type="ECO:0000259" key="3">
    <source>
        <dbReference type="Pfam" id="PF14159"/>
    </source>
</evidence>
<dbReference type="Pfam" id="PF14159">
    <property type="entry name" value="CAAD"/>
    <property type="match status" value="1"/>
</dbReference>
<reference evidence="4" key="1">
    <citation type="submission" date="2019-09" db="EMBL/GenBank/DDBJ databases">
        <title>Draft genome information of white flower Hibiscus syriacus.</title>
        <authorList>
            <person name="Kim Y.-M."/>
        </authorList>
    </citation>
    <scope>NUCLEOTIDE SEQUENCE [LARGE SCALE GENOMIC DNA]</scope>
    <source>
        <strain evidence="4">YM2019G1</strain>
    </source>
</reference>
<evidence type="ECO:0000313" key="5">
    <source>
        <dbReference type="Proteomes" id="UP000436088"/>
    </source>
</evidence>
<dbReference type="AlphaFoldDB" id="A0A6A2ZW72"/>
<dbReference type="Proteomes" id="UP000436088">
    <property type="component" value="Unassembled WGS sequence"/>
</dbReference>
<feature type="transmembrane region" description="Helical" evidence="2">
    <location>
        <begin position="173"/>
        <end position="194"/>
    </location>
</feature>
<keyword evidence="2" id="KW-0812">Transmembrane</keyword>
<dbReference type="InterPro" id="IPR033344">
    <property type="entry name" value="CURT1"/>
</dbReference>
<dbReference type="GO" id="GO:0009535">
    <property type="term" value="C:chloroplast thylakoid membrane"/>
    <property type="evidence" value="ECO:0007669"/>
    <property type="project" value="TreeGrafter"/>
</dbReference>
<keyword evidence="2" id="KW-1133">Transmembrane helix</keyword>
<proteinExistence type="predicted"/>
<accession>A0A6A2ZW72</accession>
<protein>
    <submittedName>
        <fullName evidence="4">Protein CURVATURE THYLAKOID 1A</fullName>
    </submittedName>
</protein>
<evidence type="ECO:0000256" key="2">
    <source>
        <dbReference type="SAM" id="Phobius"/>
    </source>
</evidence>
<keyword evidence="2" id="KW-0472">Membrane</keyword>
<comment type="caution">
    <text evidence="4">The sequence shown here is derived from an EMBL/GenBank/DDBJ whole genome shotgun (WGS) entry which is preliminary data.</text>
</comment>
<name>A0A6A2ZW72_HIBSY</name>
<feature type="transmembrane region" description="Helical" evidence="2">
    <location>
        <begin position="206"/>
        <end position="222"/>
    </location>
</feature>
<sequence length="244" mass="26946">MELLATTPIRSISTLPSITFSTLTPSVRRRLCPPPLSGSTSIRLRSRVLTFSNPLPKATASDEASSTGPNRVFGEDRDGVASLEEVSAVEKNVVNENLSPEEPKVNSASDEESQMYDAFLGLEWNEKEKKYHIFYLTTYVTTEKLTSVGFLCSLIVIKLGCNDELEKEDAYSIILYGSGALVALWLASALVGAIDSIPLFPKLLEVVGLGYAIWFTSRYLIFKKNREELATKVEQLKQQILGSD</sequence>
<dbReference type="InterPro" id="IPR025564">
    <property type="entry name" value="CAAD_dom"/>
</dbReference>
<dbReference type="EMBL" id="VEPZ02001069">
    <property type="protein sequence ID" value="KAE8696231.1"/>
    <property type="molecule type" value="Genomic_DNA"/>
</dbReference>
<dbReference type="PANTHER" id="PTHR33222">
    <property type="match status" value="1"/>
</dbReference>
<keyword evidence="5" id="KW-1185">Reference proteome</keyword>